<feature type="compositionally biased region" description="Basic residues" evidence="1">
    <location>
        <begin position="347"/>
        <end position="357"/>
    </location>
</feature>
<organism evidence="4 5">
    <name type="scientific">Polypedilum vanderplanki</name>
    <name type="common">Sleeping chironomid midge</name>
    <dbReference type="NCBI Taxonomy" id="319348"/>
    <lineage>
        <taxon>Eukaryota</taxon>
        <taxon>Metazoa</taxon>
        <taxon>Ecdysozoa</taxon>
        <taxon>Arthropoda</taxon>
        <taxon>Hexapoda</taxon>
        <taxon>Insecta</taxon>
        <taxon>Pterygota</taxon>
        <taxon>Neoptera</taxon>
        <taxon>Endopterygota</taxon>
        <taxon>Diptera</taxon>
        <taxon>Nematocera</taxon>
        <taxon>Chironomoidea</taxon>
        <taxon>Chironomidae</taxon>
        <taxon>Chironominae</taxon>
        <taxon>Polypedilum</taxon>
        <taxon>Polypedilum</taxon>
    </lineage>
</organism>
<dbReference type="Pfam" id="PF22123">
    <property type="entry name" value="Exu_RNase_H_like"/>
    <property type="match status" value="1"/>
</dbReference>
<feature type="compositionally biased region" description="Basic residues" evidence="1">
    <location>
        <begin position="369"/>
        <end position="383"/>
    </location>
</feature>
<accession>A0A9J6C7G2</accession>
<evidence type="ECO:0000313" key="4">
    <source>
        <dbReference type="EMBL" id="KAG5677885.1"/>
    </source>
</evidence>
<dbReference type="OrthoDB" id="8251179at2759"/>
<dbReference type="InterPro" id="IPR054362">
    <property type="entry name" value="Exu_RNase_H-like"/>
</dbReference>
<evidence type="ECO:0000256" key="1">
    <source>
        <dbReference type="SAM" id="MobiDB-lite"/>
    </source>
</evidence>
<gene>
    <name evidence="4" type="ORF">PVAND_007602</name>
</gene>
<evidence type="ECO:0000313" key="5">
    <source>
        <dbReference type="Proteomes" id="UP001107558"/>
    </source>
</evidence>
<dbReference type="AlphaFoldDB" id="A0A9J6C7G2"/>
<protein>
    <recommendedName>
        <fullName evidence="6">Exuperantia SAM-like domain-containing protein</fullName>
    </recommendedName>
</protein>
<comment type="caution">
    <text evidence="4">The sequence shown here is derived from an EMBL/GenBank/DDBJ whole genome shotgun (WGS) entry which is preliminary data.</text>
</comment>
<feature type="region of interest" description="Disordered" evidence="1">
    <location>
        <begin position="334"/>
        <end position="413"/>
    </location>
</feature>
<reference evidence="4" key="1">
    <citation type="submission" date="2021-03" db="EMBL/GenBank/DDBJ databases">
        <title>Chromosome level genome of the anhydrobiotic midge Polypedilum vanderplanki.</title>
        <authorList>
            <person name="Yoshida Y."/>
            <person name="Kikawada T."/>
            <person name="Gusev O."/>
        </authorList>
    </citation>
    <scope>NUCLEOTIDE SEQUENCE</scope>
    <source>
        <strain evidence="4">NIAS01</strain>
        <tissue evidence="4">Whole body or cell culture</tissue>
    </source>
</reference>
<dbReference type="EMBL" id="JADBJN010000002">
    <property type="protein sequence ID" value="KAG5677885.1"/>
    <property type="molecule type" value="Genomic_DNA"/>
</dbReference>
<proteinExistence type="predicted"/>
<feature type="domain" description="Exuperantia RNAse H-like" evidence="3">
    <location>
        <begin position="14"/>
        <end position="172"/>
    </location>
</feature>
<keyword evidence="5" id="KW-1185">Reference proteome</keyword>
<name>A0A9J6C7G2_POLVA</name>
<dbReference type="InterPro" id="IPR040941">
    <property type="entry name" value="SAM_Exu"/>
</dbReference>
<evidence type="ECO:0000259" key="2">
    <source>
        <dbReference type="Pfam" id="PF18609"/>
    </source>
</evidence>
<dbReference type="GO" id="GO:0042803">
    <property type="term" value="F:protein homodimerization activity"/>
    <property type="evidence" value="ECO:0007669"/>
    <property type="project" value="InterPro"/>
</dbReference>
<sequence>MSTEKQYSKLEGNYTYVGFDIDTTGRRLIDEIVHIAAYTPDDAYSQYIMPLMNLNPVARNRHQIRVITVGFFRMLKSMQTYKVIKTKTEIAAIMEFLEWLEKINGEKDGVILMYHDQPKITPYMLIEKMKKFNLFERFKKTVKSFVNGYDLNNFAEKGKGLKYLTLSANFKVHADQLNMNVKEPEDFEGCAAVRAKLSYEICKLISYEGEQKELDDKQVLEQMNRYISAKANPIERELDELVEMEESISRQTDMRDIFLTYFSTSRYHRRRALIFRRSLADIKIDKTKLQEIWNNEKREGLEKIVKTLESIKEEVDREELVNILEHHFDEEKKPLKPLVRNGNSNRNRNHMRRRNSRSHKDGRGSSRSNSRRPNRNNSRRRMSHREEMNSKTGMIHKDQQQEYDHANNVAAAN</sequence>
<dbReference type="PANTHER" id="PTHR12384:SF2">
    <property type="entry name" value="MATERNAL PROTEIN EXUPERANTIA"/>
    <property type="match status" value="1"/>
</dbReference>
<dbReference type="GO" id="GO:0003723">
    <property type="term" value="F:RNA binding"/>
    <property type="evidence" value="ECO:0007669"/>
    <property type="project" value="InterPro"/>
</dbReference>
<dbReference type="InterPro" id="IPR037998">
    <property type="entry name" value="Exu"/>
</dbReference>
<dbReference type="Proteomes" id="UP001107558">
    <property type="component" value="Chromosome 2"/>
</dbReference>
<evidence type="ECO:0000259" key="3">
    <source>
        <dbReference type="Pfam" id="PF22123"/>
    </source>
</evidence>
<dbReference type="Pfam" id="PF18609">
    <property type="entry name" value="SAM_Exu"/>
    <property type="match status" value="1"/>
</dbReference>
<feature type="domain" description="Exuperantia SAM-like" evidence="2">
    <location>
        <begin position="255"/>
        <end position="327"/>
    </location>
</feature>
<feature type="compositionally biased region" description="Basic and acidic residues" evidence="1">
    <location>
        <begin position="384"/>
        <end position="405"/>
    </location>
</feature>
<dbReference type="PANTHER" id="PTHR12384">
    <property type="entry name" value="MATERNAL PROTEIN EXUPERANTIA"/>
    <property type="match status" value="1"/>
</dbReference>
<evidence type="ECO:0008006" key="6">
    <source>
        <dbReference type="Google" id="ProtNLM"/>
    </source>
</evidence>
<dbReference type="GO" id="GO:0045450">
    <property type="term" value="P:bicoid mRNA localization"/>
    <property type="evidence" value="ECO:0007669"/>
    <property type="project" value="InterPro"/>
</dbReference>